<dbReference type="GeneID" id="113519216"/>
<dbReference type="Gene3D" id="3.90.950.10">
    <property type="match status" value="1"/>
</dbReference>
<dbReference type="NCBIfam" id="TIGR00172">
    <property type="entry name" value="maf"/>
    <property type="match status" value="1"/>
</dbReference>
<dbReference type="GO" id="GO:0047429">
    <property type="term" value="F:nucleoside triphosphate diphosphatase activity"/>
    <property type="evidence" value="ECO:0007669"/>
    <property type="project" value="InterPro"/>
</dbReference>
<dbReference type="InterPro" id="IPR029001">
    <property type="entry name" value="ITPase-like_fam"/>
</dbReference>
<dbReference type="SUPFAM" id="SSF52972">
    <property type="entry name" value="ITPase-like"/>
    <property type="match status" value="1"/>
</dbReference>
<dbReference type="RefSeq" id="XP_026760069.1">
    <property type="nucleotide sequence ID" value="XM_026904268.3"/>
</dbReference>
<keyword evidence="2" id="KW-0378">Hydrolase</keyword>
<dbReference type="Pfam" id="PF02545">
    <property type="entry name" value="Maf"/>
    <property type="match status" value="1"/>
</dbReference>
<gene>
    <name evidence="4" type="primary">LOC113519216</name>
</gene>
<reference evidence="4" key="1">
    <citation type="submission" date="2025-08" db="UniProtKB">
        <authorList>
            <consortium name="RefSeq"/>
        </authorList>
    </citation>
    <scope>IDENTIFICATION</scope>
    <source>
        <tissue evidence="4">Whole larvae</tissue>
    </source>
</reference>
<dbReference type="PANTHER" id="PTHR43213">
    <property type="entry name" value="BIFUNCTIONAL DTTP/UTP PYROPHOSPHATASE/METHYLTRANSFERASE PROTEIN-RELATED"/>
    <property type="match status" value="1"/>
</dbReference>
<sequence length="217" mass="24259">MVWLEPLATLLNTNNIQVVFATGSLSRKKTLEEKGLGFVEFRESHCGERTDETDPEKVVKEIALRKAQAVYERLSNQSDVKTIVIGADTIVTIGNRILTKPKGEGEHQKYNSAFNMLKSLSGKENVVVTGLAIIYPDGEEFFHVEKTKVYFSELTDEQISCYVKTKEPMDKAGAYAIQGLAGTFIKCIEGDYFSVLGAPVHAICQILYEWINKKNTK</sequence>
<dbReference type="PIRSF" id="PIRSF006305">
    <property type="entry name" value="Maf"/>
    <property type="match status" value="1"/>
</dbReference>
<dbReference type="KEGG" id="gmw:113519216"/>
<organism evidence="3 4">
    <name type="scientific">Galleria mellonella</name>
    <name type="common">Greater wax moth</name>
    <dbReference type="NCBI Taxonomy" id="7137"/>
    <lineage>
        <taxon>Eukaryota</taxon>
        <taxon>Metazoa</taxon>
        <taxon>Ecdysozoa</taxon>
        <taxon>Arthropoda</taxon>
        <taxon>Hexapoda</taxon>
        <taxon>Insecta</taxon>
        <taxon>Pterygota</taxon>
        <taxon>Neoptera</taxon>
        <taxon>Endopterygota</taxon>
        <taxon>Lepidoptera</taxon>
        <taxon>Glossata</taxon>
        <taxon>Ditrysia</taxon>
        <taxon>Pyraloidea</taxon>
        <taxon>Pyralidae</taxon>
        <taxon>Galleriinae</taxon>
        <taxon>Galleria</taxon>
    </lineage>
</organism>
<comment type="cofactor">
    <cofactor evidence="1">
        <name>a divalent metal cation</name>
        <dbReference type="ChEBI" id="CHEBI:60240"/>
    </cofactor>
</comment>
<keyword evidence="3" id="KW-1185">Reference proteome</keyword>
<evidence type="ECO:0000256" key="1">
    <source>
        <dbReference type="ARBA" id="ARBA00001968"/>
    </source>
</evidence>
<name>A0A6J1WVL9_GALME</name>
<dbReference type="PANTHER" id="PTHR43213:SF5">
    <property type="entry name" value="BIFUNCTIONAL DTTP_UTP PYROPHOSPHATASE_METHYLTRANSFERASE PROTEIN-RELATED"/>
    <property type="match status" value="1"/>
</dbReference>
<dbReference type="HAMAP" id="MF_00528">
    <property type="entry name" value="Maf"/>
    <property type="match status" value="1"/>
</dbReference>
<dbReference type="Proteomes" id="UP001652740">
    <property type="component" value="Unplaced"/>
</dbReference>
<dbReference type="OrthoDB" id="10267058at2759"/>
<evidence type="ECO:0000313" key="4">
    <source>
        <dbReference type="RefSeq" id="XP_026760069.1"/>
    </source>
</evidence>
<dbReference type="CDD" id="cd00555">
    <property type="entry name" value="Maf"/>
    <property type="match status" value="1"/>
</dbReference>
<evidence type="ECO:0000256" key="2">
    <source>
        <dbReference type="ARBA" id="ARBA00022801"/>
    </source>
</evidence>
<accession>A0A6J1WVL9</accession>
<protein>
    <submittedName>
        <fullName evidence="4">dTTP/UTP pyrophosphatase-like</fullName>
    </submittedName>
</protein>
<dbReference type="InParanoid" id="A0A6J1WVL9"/>
<proteinExistence type="inferred from homology"/>
<evidence type="ECO:0000313" key="3">
    <source>
        <dbReference type="Proteomes" id="UP001652740"/>
    </source>
</evidence>
<dbReference type="AlphaFoldDB" id="A0A6J1WVL9"/>
<dbReference type="InterPro" id="IPR003697">
    <property type="entry name" value="Maf-like"/>
</dbReference>